<dbReference type="Proteomes" id="UP000678499">
    <property type="component" value="Unassembled WGS sequence"/>
</dbReference>
<dbReference type="PANTHER" id="PTHR22958">
    <property type="entry name" value="GLYCEROPHOSPHORYL DIESTER PHOSPHODIESTERASE"/>
    <property type="match status" value="1"/>
</dbReference>
<feature type="compositionally biased region" description="Low complexity" evidence="2">
    <location>
        <begin position="414"/>
        <end position="424"/>
    </location>
</feature>
<organism evidence="4">
    <name type="scientific">Notodromas monacha</name>
    <dbReference type="NCBI Taxonomy" id="399045"/>
    <lineage>
        <taxon>Eukaryota</taxon>
        <taxon>Metazoa</taxon>
        <taxon>Ecdysozoa</taxon>
        <taxon>Arthropoda</taxon>
        <taxon>Crustacea</taxon>
        <taxon>Oligostraca</taxon>
        <taxon>Ostracoda</taxon>
        <taxon>Podocopa</taxon>
        <taxon>Podocopida</taxon>
        <taxon>Cypridocopina</taxon>
        <taxon>Cypridoidea</taxon>
        <taxon>Cyprididae</taxon>
        <taxon>Notodromas</taxon>
    </lineage>
</organism>
<feature type="non-terminal residue" evidence="4">
    <location>
        <position position="1"/>
    </location>
</feature>
<feature type="region of interest" description="Disordered" evidence="2">
    <location>
        <begin position="412"/>
        <end position="433"/>
    </location>
</feature>
<dbReference type="EMBL" id="CAJPEX010006697">
    <property type="protein sequence ID" value="CAG0924166.1"/>
    <property type="molecule type" value="Genomic_DNA"/>
</dbReference>
<dbReference type="PROSITE" id="PS51704">
    <property type="entry name" value="GP_PDE"/>
    <property type="match status" value="1"/>
</dbReference>
<dbReference type="InterPro" id="IPR051578">
    <property type="entry name" value="GDPD"/>
</dbReference>
<feature type="region of interest" description="Disordered" evidence="2">
    <location>
        <begin position="450"/>
        <end position="491"/>
    </location>
</feature>
<feature type="compositionally biased region" description="Polar residues" evidence="2">
    <location>
        <begin position="237"/>
        <end position="267"/>
    </location>
</feature>
<dbReference type="SUPFAM" id="SSF49452">
    <property type="entry name" value="Starch-binding domain-like"/>
    <property type="match status" value="1"/>
</dbReference>
<evidence type="ECO:0000313" key="4">
    <source>
        <dbReference type="EMBL" id="CAD7284014.1"/>
    </source>
</evidence>
<dbReference type="GO" id="GO:0046475">
    <property type="term" value="P:glycerophospholipid catabolic process"/>
    <property type="evidence" value="ECO:0007669"/>
    <property type="project" value="TreeGrafter"/>
</dbReference>
<gene>
    <name evidence="4" type="ORF">NMOB1V02_LOCUS11622</name>
</gene>
<keyword evidence="5" id="KW-1185">Reference proteome</keyword>
<dbReference type="Gene3D" id="2.60.40.10">
    <property type="entry name" value="Immunoglobulins"/>
    <property type="match status" value="1"/>
</dbReference>
<reference evidence="4" key="1">
    <citation type="submission" date="2020-11" db="EMBL/GenBank/DDBJ databases">
        <authorList>
            <person name="Tran Van P."/>
        </authorList>
    </citation>
    <scope>NUCLEOTIDE SEQUENCE</scope>
</reference>
<dbReference type="InterPro" id="IPR017946">
    <property type="entry name" value="PLC-like_Pdiesterase_TIM-brl"/>
</dbReference>
<dbReference type="SUPFAM" id="SSF51695">
    <property type="entry name" value="PLC-like phosphodiesterases"/>
    <property type="match status" value="1"/>
</dbReference>
<dbReference type="OrthoDB" id="1058301at2759"/>
<proteinExistence type="predicted"/>
<dbReference type="Pfam" id="PF03009">
    <property type="entry name" value="GDPD"/>
    <property type="match status" value="1"/>
</dbReference>
<dbReference type="GO" id="GO:0030246">
    <property type="term" value="F:carbohydrate binding"/>
    <property type="evidence" value="ECO:0007669"/>
    <property type="project" value="InterPro"/>
</dbReference>
<protein>
    <recommendedName>
        <fullName evidence="3">GP-PDE domain-containing protein</fullName>
    </recommendedName>
</protein>
<dbReference type="InterPro" id="IPR013784">
    <property type="entry name" value="Carb-bd-like_fold"/>
</dbReference>
<evidence type="ECO:0000313" key="5">
    <source>
        <dbReference type="Proteomes" id="UP000678499"/>
    </source>
</evidence>
<dbReference type="InterPro" id="IPR013783">
    <property type="entry name" value="Ig-like_fold"/>
</dbReference>
<keyword evidence="1" id="KW-0378">Hydrolase</keyword>
<accession>A0A7R9BYK4</accession>
<name>A0A7R9BYK4_9CRUS</name>
<evidence type="ECO:0000259" key="3">
    <source>
        <dbReference type="PROSITE" id="PS51704"/>
    </source>
</evidence>
<dbReference type="InterPro" id="IPR030395">
    <property type="entry name" value="GP_PDE_dom"/>
</dbReference>
<dbReference type="AlphaFoldDB" id="A0A7R9BYK4"/>
<dbReference type="EMBL" id="OA888734">
    <property type="protein sequence ID" value="CAD7284014.1"/>
    <property type="molecule type" value="Genomic_DNA"/>
</dbReference>
<evidence type="ECO:0000256" key="1">
    <source>
        <dbReference type="ARBA" id="ARBA00022801"/>
    </source>
</evidence>
<evidence type="ECO:0000256" key="2">
    <source>
        <dbReference type="SAM" id="MobiDB-lite"/>
    </source>
</evidence>
<feature type="region of interest" description="Disordered" evidence="2">
    <location>
        <begin position="232"/>
        <end position="267"/>
    </location>
</feature>
<dbReference type="GO" id="GO:0047389">
    <property type="term" value="F:glycerophosphocholine phosphodiesterase activity"/>
    <property type="evidence" value="ECO:0007669"/>
    <property type="project" value="TreeGrafter"/>
</dbReference>
<dbReference type="PANTHER" id="PTHR22958:SF1">
    <property type="entry name" value="GLYCEROPHOSPHOCHOLINE PHOSPHODIESTERASE GPCPD1"/>
    <property type="match status" value="1"/>
</dbReference>
<feature type="region of interest" description="Disordered" evidence="2">
    <location>
        <begin position="344"/>
        <end position="378"/>
    </location>
</feature>
<sequence length="697" mass="76998">MKQMSEDKGAQQQQQGFGFITYCPLFDHGFFCGRGSSSSRERGRGTITTFHMASLLSDESHLPSHVRSSSVGELGEGRTVMFSVKARQVKHPDKVLVFGDHPVLGGWEFGHGVGMSLRVPHVWVTHVRVPTSVTRLHYRTRIHRVMDTTRDGHDIYGSYDGHFRVDPFGWLTPGVNLVHAKVAPNAVELSLLRAAAVPSQSNNNTANNRDNKGSSKAGLLLRLHVTSFSTSHRRHQTSIVSNDQQLIQRQQSSSAPGVKYASSSSSIPHDGCETAEGHLLQMASSQGSNVSFCDLMVEPVKFAPQPDIGVPLKPRSFVVFETFFCDDCDIGLIFKLTAECPDEAKCNSPEDENLSTTNSRDDSIVPDPHNTVDASECQQQKSTAQVIGIGVISLGFLRVPGIDHQMQHEIALMSSSSSPSTTRSGQKNDEKQQQVNVGHLRASFMLAKPIIPPTADDDGTSTPSSSSSSKKKNNNNNIKETNQNNSVSRASSSSLNCLLARDWQTERWTGLDIGHRGTGRDVVCADVSEGDRTSTSTSRMASRCRENTLLAFKVAAEHGADMLEFDIHLTKDKVPVIFHDFYVAPYSQEWEQQQCVGHEDCLPFPCLESAFWNITPDVGFNLEIKYPQDLVDNTTELDKPVMDMNEYVDVIHASVEAYNNHASTAAARVILYSCFHPDLCIALRMKQNRYPVMFLTQ</sequence>
<feature type="compositionally biased region" description="Low complexity" evidence="2">
    <location>
        <begin position="460"/>
        <end position="491"/>
    </location>
</feature>
<dbReference type="Gene3D" id="3.20.20.190">
    <property type="entry name" value="Phosphatidylinositol (PI) phosphodiesterase"/>
    <property type="match status" value="1"/>
</dbReference>
<feature type="domain" description="GP-PDE" evidence="3">
    <location>
        <begin position="533"/>
        <end position="697"/>
    </location>
</feature>